<gene>
    <name evidence="2" type="ORF">E2R65_12595</name>
    <name evidence="1" type="ORF">GGR35_001840</name>
</gene>
<dbReference type="RefSeq" id="WP_134336825.1">
    <property type="nucleotide sequence ID" value="NZ_BMCZ01000002.1"/>
</dbReference>
<evidence type="ECO:0000313" key="4">
    <source>
        <dbReference type="Proteomes" id="UP000583101"/>
    </source>
</evidence>
<dbReference type="AlphaFoldDB" id="A0A4Y8AD84"/>
<organism evidence="2 3">
    <name type="scientific">Mucilaginibacter phyllosphaerae</name>
    <dbReference type="NCBI Taxonomy" id="1812349"/>
    <lineage>
        <taxon>Bacteria</taxon>
        <taxon>Pseudomonadati</taxon>
        <taxon>Bacteroidota</taxon>
        <taxon>Sphingobacteriia</taxon>
        <taxon>Sphingobacteriales</taxon>
        <taxon>Sphingobacteriaceae</taxon>
        <taxon>Mucilaginibacter</taxon>
    </lineage>
</organism>
<evidence type="ECO:0000313" key="1">
    <source>
        <dbReference type="EMBL" id="MBB3969237.1"/>
    </source>
</evidence>
<proteinExistence type="predicted"/>
<keyword evidence="4" id="KW-1185">Reference proteome</keyword>
<sequence>MTKLSRKEMKTVAGGVTSNRNKWTCYGSSYQGYVTTCADFNPTSYCSGCGYSDCVDTGVRCSTTTLCVC</sequence>
<dbReference type="EMBL" id="SNQG01000004">
    <property type="protein sequence ID" value="TEW65962.1"/>
    <property type="molecule type" value="Genomic_DNA"/>
</dbReference>
<comment type="caution">
    <text evidence="2">The sequence shown here is derived from an EMBL/GenBank/DDBJ whole genome shotgun (WGS) entry which is preliminary data.</text>
</comment>
<reference evidence="1 4" key="3">
    <citation type="submission" date="2020-08" db="EMBL/GenBank/DDBJ databases">
        <title>Genomic Encyclopedia of Type Strains, Phase IV (KMG-IV): sequencing the most valuable type-strain genomes for metagenomic binning, comparative biology and taxonomic classification.</title>
        <authorList>
            <person name="Goeker M."/>
        </authorList>
    </citation>
    <scope>NUCLEOTIDE SEQUENCE [LARGE SCALE GENOMIC DNA]</scope>
    <source>
        <strain evidence="1 4">DSM 100995</strain>
    </source>
</reference>
<dbReference type="EMBL" id="JACIEG010000003">
    <property type="protein sequence ID" value="MBB3969237.1"/>
    <property type="molecule type" value="Genomic_DNA"/>
</dbReference>
<evidence type="ECO:0000313" key="2">
    <source>
        <dbReference type="EMBL" id="TEW65962.1"/>
    </source>
</evidence>
<reference evidence="2" key="2">
    <citation type="submission" date="2019-03" db="EMBL/GenBank/DDBJ databases">
        <authorList>
            <person name="Yan Y.-Q."/>
            <person name="Du Z.-J."/>
        </authorList>
    </citation>
    <scope>NUCLEOTIDE SEQUENCE</scope>
    <source>
        <strain evidence="2">PP-F2FG21</strain>
    </source>
</reference>
<evidence type="ECO:0008006" key="5">
    <source>
        <dbReference type="Google" id="ProtNLM"/>
    </source>
</evidence>
<dbReference type="Proteomes" id="UP000297248">
    <property type="component" value="Unassembled WGS sequence"/>
</dbReference>
<accession>A0A4Y8AD84</accession>
<protein>
    <recommendedName>
        <fullName evidence="5">Bacteriocin</fullName>
    </recommendedName>
</protein>
<name>A0A4Y8AD84_9SPHI</name>
<dbReference type="Proteomes" id="UP000583101">
    <property type="component" value="Unassembled WGS sequence"/>
</dbReference>
<reference evidence="2 3" key="1">
    <citation type="journal article" date="2016" name="Int. J. Syst. Evol. Microbiol.">
        <title>Proposal of Mucilaginibacter phyllosphaerae sp. nov. isolated from the phyllosphere of Galium album.</title>
        <authorList>
            <person name="Aydogan E.L."/>
            <person name="Busse H.J."/>
            <person name="Moser G."/>
            <person name="Muller C."/>
            <person name="Kampfer P."/>
            <person name="Glaeser S.P."/>
        </authorList>
    </citation>
    <scope>NUCLEOTIDE SEQUENCE [LARGE SCALE GENOMIC DNA]</scope>
    <source>
        <strain evidence="2 3">PP-F2FG21</strain>
    </source>
</reference>
<evidence type="ECO:0000313" key="3">
    <source>
        <dbReference type="Proteomes" id="UP000297248"/>
    </source>
</evidence>
<dbReference type="OrthoDB" id="9903600at2"/>